<dbReference type="GeneID" id="14876119"/>
<dbReference type="InterPro" id="IPR036116">
    <property type="entry name" value="FN3_sf"/>
</dbReference>
<name>F4PKR5_CACFS</name>
<feature type="domain" description="Fibronectin type-III" evidence="1">
    <location>
        <begin position="489"/>
        <end position="583"/>
    </location>
</feature>
<dbReference type="SUPFAM" id="SSF49265">
    <property type="entry name" value="Fibronectin type III"/>
    <property type="match status" value="1"/>
</dbReference>
<dbReference type="EMBL" id="GL883007">
    <property type="protein sequence ID" value="EGG24189.1"/>
    <property type="molecule type" value="Genomic_DNA"/>
</dbReference>
<proteinExistence type="predicted"/>
<evidence type="ECO:0000313" key="3">
    <source>
        <dbReference type="Proteomes" id="UP000007797"/>
    </source>
</evidence>
<protein>
    <recommendedName>
        <fullName evidence="1">Fibronectin type-III domain-containing protein</fullName>
    </recommendedName>
</protein>
<organism evidence="2 3">
    <name type="scientific">Cavenderia fasciculata</name>
    <name type="common">Slime mold</name>
    <name type="synonym">Dictyostelium fasciculatum</name>
    <dbReference type="NCBI Taxonomy" id="261658"/>
    <lineage>
        <taxon>Eukaryota</taxon>
        <taxon>Amoebozoa</taxon>
        <taxon>Evosea</taxon>
        <taxon>Eumycetozoa</taxon>
        <taxon>Dictyostelia</taxon>
        <taxon>Acytosteliales</taxon>
        <taxon>Cavenderiaceae</taxon>
        <taxon>Cavenderia</taxon>
    </lineage>
</organism>
<dbReference type="AlphaFoldDB" id="F4PKR5"/>
<dbReference type="RefSeq" id="XP_004362040.1">
    <property type="nucleotide sequence ID" value="XM_004361983.1"/>
</dbReference>
<sequence>MIFKNLSKLSPISISNQINNNHSGYKYTRGVSSNDSFNSVACSGGICGNGGDAGGNGGNGGNGGSGGNGGWCSNNNNNNNGQLSKILVVQINATYIVVSSFPNNDCSGSTLAVSVVSVVNGQCYTSGLGKSYKYTLDSGAVTVSNYLDDACSVPLGTTINSEPLGTCLSVPLSPGINRYYRFQTSEFPLSPLPYFLFYEKHITTSNCGDTTNAGRVLIGVSETCVRSEAFDTLITNISPQAGGGGLNFNYATSTTCGQGTATLHGVDCPQLGSVPDNIAYASVVPSPYGLVFKNGTTLTLTTITIPGFSSNMPDYFTYSMPGYAISYQASTNGIGTRIPLASNCPATGCTVTIPAPIPTPGKGIRIYAIPNLYVPQDMGGTYVSKVMQLPYAPNVTSINFTGATADSVTFDYVLDDSSYGSETTYVVKVNGVESSSNASCVTGPSCTIGGLAAVVAASGSPNITLSVSAVTSSFSSLKVLSVITTVYQPVTNIQIPTLTATTTKSVSLSYALVGGDQRFPISVSVKVNDQVSSNCSSTPANFTTTTSCLISGLTPDTTNTISFTTLNNGYQYTQSTTIKTLASISGQTLTVVSATTKTVTVAYSYIGGAPSDTVVTFTVNSTAVTCEPVQAGGSTSQCTISSLTAGSTQTIVATFTNDGTQVAATTVATTYPLVANTDAIIVQHNSYFNVSYSSTGGVPGATTYSALVNGASVNLTATPAGYFIYTYENERYPSEQTFTIIMRANNDGSSSQKTVSFTTYVVPSGFSTNQVFGINSVNMTWTELVGGQPDSTYYVATLGFESGPNIVMCNSTTQLYCYIDNLVSDVEYQYGFYAYNSFFNPLYSTGDSHTYPELNENCIDNCNDRGRCMIGNCDCNLNPQWDGPSCGIKLSSNTTKSIVLTPSTTDTASKPILSISFNNQVKYSIGLLKLVEKDTVNNNNNTDVRTLDLTTLSGWTVTAGNSLTFRGQGLSIFFGATLVDQDNEEVYFAGQRYNNTAGSVLYNITISGWTFASPDNQFEIHTSISNPSICNDTVTNSKFETPNNLTSSLLIGDSTVSEALLQGKLVHASMIDTLPNIISYRSESGGTVNTTTIVAVTPSFRQSITIQPSFHIINRNLTQECATTDLVSSATKNLSKLSPISISNQFNNNHSGYKYTSRGVTNDSFNSVACSGGICGNGGDAGGNGGNGGWW</sequence>
<dbReference type="Proteomes" id="UP000007797">
    <property type="component" value="Unassembled WGS sequence"/>
</dbReference>
<evidence type="ECO:0000259" key="1">
    <source>
        <dbReference type="PROSITE" id="PS50853"/>
    </source>
</evidence>
<dbReference type="OrthoDB" id="6375966at2759"/>
<gene>
    <name evidence="2" type="ORF">DFA_06336</name>
</gene>
<accession>F4PKR5</accession>
<evidence type="ECO:0000313" key="2">
    <source>
        <dbReference type="EMBL" id="EGG24189.1"/>
    </source>
</evidence>
<keyword evidence="3" id="KW-1185">Reference proteome</keyword>
<dbReference type="PROSITE" id="PS50853">
    <property type="entry name" value="FN3"/>
    <property type="match status" value="1"/>
</dbReference>
<dbReference type="InterPro" id="IPR003961">
    <property type="entry name" value="FN3_dom"/>
</dbReference>
<reference evidence="3" key="1">
    <citation type="journal article" date="2011" name="Genome Res.">
        <title>Phylogeny-wide analysis of social amoeba genomes highlights ancient origins for complex intercellular communication.</title>
        <authorList>
            <person name="Heidel A.J."/>
            <person name="Lawal H.M."/>
            <person name="Felder M."/>
            <person name="Schilde C."/>
            <person name="Helps N.R."/>
            <person name="Tunggal B."/>
            <person name="Rivero F."/>
            <person name="John U."/>
            <person name="Schleicher M."/>
            <person name="Eichinger L."/>
            <person name="Platzer M."/>
            <person name="Noegel A.A."/>
            <person name="Schaap P."/>
            <person name="Gloeckner G."/>
        </authorList>
    </citation>
    <scope>NUCLEOTIDE SEQUENCE [LARGE SCALE GENOMIC DNA]</scope>
    <source>
        <strain evidence="3">SH3</strain>
    </source>
</reference>
<dbReference type="KEGG" id="dfa:DFA_06336"/>